<feature type="coiled-coil region" evidence="1">
    <location>
        <begin position="97"/>
        <end position="167"/>
    </location>
</feature>
<name>A0A8E0RWR3_9TREM</name>
<accession>A0A8E0RWR3</accession>
<reference evidence="3" key="1">
    <citation type="submission" date="2019-05" db="EMBL/GenBank/DDBJ databases">
        <title>Annotation for the trematode Fasciolopsis buski.</title>
        <authorList>
            <person name="Choi Y.-J."/>
        </authorList>
    </citation>
    <scope>NUCLEOTIDE SEQUENCE</scope>
    <source>
        <strain evidence="3">HT</strain>
        <tissue evidence="3">Whole worm</tissue>
    </source>
</reference>
<dbReference type="AlphaFoldDB" id="A0A8E0RWR3"/>
<keyword evidence="1" id="KW-0175">Coiled coil</keyword>
<organism evidence="3 4">
    <name type="scientific">Fasciolopsis buskii</name>
    <dbReference type="NCBI Taxonomy" id="27845"/>
    <lineage>
        <taxon>Eukaryota</taxon>
        <taxon>Metazoa</taxon>
        <taxon>Spiralia</taxon>
        <taxon>Lophotrochozoa</taxon>
        <taxon>Platyhelminthes</taxon>
        <taxon>Trematoda</taxon>
        <taxon>Digenea</taxon>
        <taxon>Plagiorchiida</taxon>
        <taxon>Echinostomata</taxon>
        <taxon>Echinostomatoidea</taxon>
        <taxon>Fasciolidae</taxon>
        <taxon>Fasciolopsis</taxon>
    </lineage>
</organism>
<feature type="compositionally biased region" description="Polar residues" evidence="2">
    <location>
        <begin position="67"/>
        <end position="81"/>
    </location>
</feature>
<evidence type="ECO:0000256" key="1">
    <source>
        <dbReference type="SAM" id="Coils"/>
    </source>
</evidence>
<protein>
    <submittedName>
        <fullName evidence="3">Uncharacterized protein</fullName>
    </submittedName>
</protein>
<sequence length="281" mass="31486">MNQTRLPVHVPGPDNGYMKCFYGIYRKLGLFYPILKLSNRGWKPPTDFKRPSNGGSIGRSDGPIGSNELSRSQEGLTSKITSGDGPKSIGVKTQPQLEQLQAQFAQHMNEHKQQVKDLKRQIDQLKDSNRQLRSDMLRNQRVVTERLQSLMNEIDETKKQKAADSVELARLRSVIMQLDAKAIMSSTAGRYSHNPYSRNSGQIVVDREGDDNGNVVKENDSNSLYDEEEPLEQEKVTIVTDTGIQKNGESDHVVLQGTNNTVRNPVMGRPRVGQPISISRS</sequence>
<gene>
    <name evidence="3" type="ORF">FBUS_04037</name>
</gene>
<dbReference type="OrthoDB" id="6288509at2759"/>
<keyword evidence="4" id="KW-1185">Reference proteome</keyword>
<proteinExistence type="predicted"/>
<evidence type="ECO:0000256" key="2">
    <source>
        <dbReference type="SAM" id="MobiDB-lite"/>
    </source>
</evidence>
<feature type="region of interest" description="Disordered" evidence="2">
    <location>
        <begin position="42"/>
        <end position="91"/>
    </location>
</feature>
<dbReference type="Proteomes" id="UP000728185">
    <property type="component" value="Unassembled WGS sequence"/>
</dbReference>
<comment type="caution">
    <text evidence="3">The sequence shown here is derived from an EMBL/GenBank/DDBJ whole genome shotgun (WGS) entry which is preliminary data.</text>
</comment>
<dbReference type="EMBL" id="LUCM01004665">
    <property type="protein sequence ID" value="KAA0194017.1"/>
    <property type="molecule type" value="Genomic_DNA"/>
</dbReference>
<evidence type="ECO:0000313" key="3">
    <source>
        <dbReference type="EMBL" id="KAA0194017.1"/>
    </source>
</evidence>
<evidence type="ECO:0000313" key="4">
    <source>
        <dbReference type="Proteomes" id="UP000728185"/>
    </source>
</evidence>